<sequence>MRLIDLKQKEVINICTCCSIGCPADVEFNCITGRITALIVPGPAKFCGILGREKDIIIPWECICQIGDDIILVKIPEEPPPPPPPRPPRNP</sequence>
<proteinExistence type="predicted"/>
<reference evidence="2 3" key="1">
    <citation type="submission" date="2020-08" db="EMBL/GenBank/DDBJ databases">
        <authorList>
            <person name="Liu C."/>
            <person name="Sun Q."/>
        </authorList>
    </citation>
    <scope>NUCLEOTIDE SEQUENCE [LARGE SCALE GENOMIC DNA]</scope>
    <source>
        <strain evidence="2 3">NSJ-29</strain>
    </source>
</reference>
<evidence type="ECO:0000313" key="3">
    <source>
        <dbReference type="Proteomes" id="UP000515860"/>
    </source>
</evidence>
<protein>
    <submittedName>
        <fullName evidence="2">YlmC/YmxH family sporulation protein</fullName>
    </submittedName>
</protein>
<accession>A0A7G9GGK0</accession>
<dbReference type="AlphaFoldDB" id="A0A7G9GGK0"/>
<dbReference type="InterPro" id="IPR027275">
    <property type="entry name" value="PRC-brl_dom"/>
</dbReference>
<dbReference type="Pfam" id="PF05239">
    <property type="entry name" value="PRC"/>
    <property type="match status" value="1"/>
</dbReference>
<dbReference type="NCBIfam" id="TIGR02888">
    <property type="entry name" value="spore_YlmC_YmxH"/>
    <property type="match status" value="1"/>
</dbReference>
<dbReference type="PANTHER" id="PTHR40061">
    <property type="entry name" value="SPORULATION PROTEIN YLMC-RELATED"/>
    <property type="match status" value="1"/>
</dbReference>
<dbReference type="Gene3D" id="2.30.30.240">
    <property type="entry name" value="PRC-barrel domain"/>
    <property type="match status" value="1"/>
</dbReference>
<evidence type="ECO:0000313" key="2">
    <source>
        <dbReference type="EMBL" id="QNM09932.1"/>
    </source>
</evidence>
<name>A0A7G9GGK0_9FIRM</name>
<keyword evidence="3" id="KW-1185">Reference proteome</keyword>
<feature type="domain" description="PRC-barrel" evidence="1">
    <location>
        <begin position="25"/>
        <end position="78"/>
    </location>
</feature>
<evidence type="ECO:0000259" key="1">
    <source>
        <dbReference type="Pfam" id="PF05239"/>
    </source>
</evidence>
<gene>
    <name evidence="2" type="ORF">H9Q79_06535</name>
</gene>
<organism evidence="2 3">
    <name type="scientific">Wansuia hejianensis</name>
    <dbReference type="NCBI Taxonomy" id="2763667"/>
    <lineage>
        <taxon>Bacteria</taxon>
        <taxon>Bacillati</taxon>
        <taxon>Bacillota</taxon>
        <taxon>Clostridia</taxon>
        <taxon>Lachnospirales</taxon>
        <taxon>Lachnospiraceae</taxon>
        <taxon>Wansuia</taxon>
    </lineage>
</organism>
<dbReference type="RefSeq" id="WP_118648391.1">
    <property type="nucleotide sequence ID" value="NZ_CP060635.1"/>
</dbReference>
<dbReference type="EMBL" id="CP060635">
    <property type="protein sequence ID" value="QNM09932.1"/>
    <property type="molecule type" value="Genomic_DNA"/>
</dbReference>
<dbReference type="InterPro" id="IPR011033">
    <property type="entry name" value="PRC_barrel-like_sf"/>
</dbReference>
<dbReference type="InterPro" id="IPR014238">
    <property type="entry name" value="Spore_YlmC/YmxH"/>
</dbReference>
<dbReference type="SUPFAM" id="SSF50346">
    <property type="entry name" value="PRC-barrel domain"/>
    <property type="match status" value="1"/>
</dbReference>
<dbReference type="Proteomes" id="UP000515860">
    <property type="component" value="Chromosome"/>
</dbReference>
<dbReference type="KEGG" id="whj:H9Q79_06535"/>
<dbReference type="PANTHER" id="PTHR40061:SF1">
    <property type="entry name" value="SPORULATION PROTEIN YLMC-RELATED"/>
    <property type="match status" value="1"/>
</dbReference>